<sequence length="111" mass="12604">MEVIKVQTSEVVITRHGAKRVKERIGLGKGSIQKNAEKALSFGITHAETKGSLHRYLDGVYLLKECSNNMRVYNRMVYLFRGNVLITVLPLPQKYLACADKLQKNKKVEDL</sequence>
<dbReference type="EMBL" id="VSSQ01007433">
    <property type="protein sequence ID" value="MPM35908.1"/>
    <property type="molecule type" value="Genomic_DNA"/>
</dbReference>
<reference evidence="1" key="1">
    <citation type="submission" date="2019-08" db="EMBL/GenBank/DDBJ databases">
        <authorList>
            <person name="Kucharzyk K."/>
            <person name="Murdoch R.W."/>
            <person name="Higgins S."/>
            <person name="Loffler F."/>
        </authorList>
    </citation>
    <scope>NUCLEOTIDE SEQUENCE</scope>
</reference>
<proteinExistence type="predicted"/>
<name>A0A644Z6J6_9ZZZZ</name>
<comment type="caution">
    <text evidence="1">The sequence shown here is derived from an EMBL/GenBank/DDBJ whole genome shotgun (WGS) entry which is preliminary data.</text>
</comment>
<dbReference type="AlphaFoldDB" id="A0A644Z6J6"/>
<protein>
    <submittedName>
        <fullName evidence="1">Uncharacterized protein</fullName>
    </submittedName>
</protein>
<evidence type="ECO:0000313" key="1">
    <source>
        <dbReference type="EMBL" id="MPM35908.1"/>
    </source>
</evidence>
<organism evidence="1">
    <name type="scientific">bioreactor metagenome</name>
    <dbReference type="NCBI Taxonomy" id="1076179"/>
    <lineage>
        <taxon>unclassified sequences</taxon>
        <taxon>metagenomes</taxon>
        <taxon>ecological metagenomes</taxon>
    </lineage>
</organism>
<gene>
    <name evidence="1" type="ORF">SDC9_82502</name>
</gene>
<accession>A0A644Z6J6</accession>